<organism evidence="4 5">
    <name type="scientific">Liquidambar formosana</name>
    <name type="common">Formosan gum</name>
    <dbReference type="NCBI Taxonomy" id="63359"/>
    <lineage>
        <taxon>Eukaryota</taxon>
        <taxon>Viridiplantae</taxon>
        <taxon>Streptophyta</taxon>
        <taxon>Embryophyta</taxon>
        <taxon>Tracheophyta</taxon>
        <taxon>Spermatophyta</taxon>
        <taxon>Magnoliopsida</taxon>
        <taxon>eudicotyledons</taxon>
        <taxon>Gunneridae</taxon>
        <taxon>Pentapetalae</taxon>
        <taxon>Saxifragales</taxon>
        <taxon>Altingiaceae</taxon>
        <taxon>Liquidambar</taxon>
    </lineage>
</organism>
<keyword evidence="5" id="KW-1185">Reference proteome</keyword>
<comment type="caution">
    <text evidence="4">The sequence shown here is derived from an EMBL/GenBank/DDBJ whole genome shotgun (WGS) entry which is preliminary data.</text>
</comment>
<keyword evidence="3" id="KW-0732">Signal</keyword>
<evidence type="ECO:0000256" key="2">
    <source>
        <dbReference type="RuleBase" id="RU003690"/>
    </source>
</evidence>
<dbReference type="GO" id="GO:0005975">
    <property type="term" value="P:carbohydrate metabolic process"/>
    <property type="evidence" value="ECO:0007669"/>
    <property type="project" value="InterPro"/>
</dbReference>
<dbReference type="PANTHER" id="PTHR10353">
    <property type="entry name" value="GLYCOSYL HYDROLASE"/>
    <property type="match status" value="1"/>
</dbReference>
<sequence length="251" mass="28278">MTSHLILFLALGPLLIRLRAQQTKMEGLLAFGTPLLMLEKQHGFIGINLYASWFVPLTNTKKDAIATQRAYDFYIGWFVEPLLFGDYPNTMKENAGSRIPAFTSDESKQVKGSFDFLGVNHYYSSYIKDNSSSLKMDQRDYGGDMAVEQIFMHDHPQHSPSPPNAEMPTFEFPNKPEGLQGVLEYFKQAYGNPPIYIHENGLSLSLSLSRLYLLAGCGIIFLVNLNTACLARSTYTTHCIIERHFEGGIYA</sequence>
<comment type="similarity">
    <text evidence="1 2">Belongs to the glycosyl hydrolase 1 family.</text>
</comment>
<dbReference type="GO" id="GO:0008422">
    <property type="term" value="F:beta-glucosidase activity"/>
    <property type="evidence" value="ECO:0007669"/>
    <property type="project" value="TreeGrafter"/>
</dbReference>
<dbReference type="AlphaFoldDB" id="A0AAP0WZW9"/>
<protein>
    <recommendedName>
        <fullName evidence="6">Beta-glucosidase</fullName>
    </recommendedName>
</protein>
<name>A0AAP0WZW9_LIQFO</name>
<feature type="chain" id="PRO_5042980772" description="Beta-glucosidase" evidence="3">
    <location>
        <begin position="21"/>
        <end position="251"/>
    </location>
</feature>
<dbReference type="PANTHER" id="PTHR10353:SF29">
    <property type="entry name" value="BETA-GLUCOSIDASE 11"/>
    <property type="match status" value="1"/>
</dbReference>
<proteinExistence type="inferred from homology"/>
<evidence type="ECO:0000313" key="5">
    <source>
        <dbReference type="Proteomes" id="UP001415857"/>
    </source>
</evidence>
<gene>
    <name evidence="4" type="ORF">L1049_004018</name>
</gene>
<evidence type="ECO:0000256" key="1">
    <source>
        <dbReference type="ARBA" id="ARBA00010838"/>
    </source>
</evidence>
<accession>A0AAP0WZW9</accession>
<evidence type="ECO:0000256" key="3">
    <source>
        <dbReference type="SAM" id="SignalP"/>
    </source>
</evidence>
<dbReference type="Gene3D" id="3.20.20.80">
    <property type="entry name" value="Glycosidases"/>
    <property type="match status" value="1"/>
</dbReference>
<dbReference type="Pfam" id="PF00232">
    <property type="entry name" value="Glyco_hydro_1"/>
    <property type="match status" value="1"/>
</dbReference>
<dbReference type="EMBL" id="JBBPBK010000007">
    <property type="protein sequence ID" value="KAK9281125.1"/>
    <property type="molecule type" value="Genomic_DNA"/>
</dbReference>
<dbReference type="InterPro" id="IPR017853">
    <property type="entry name" value="GH"/>
</dbReference>
<evidence type="ECO:0008006" key="6">
    <source>
        <dbReference type="Google" id="ProtNLM"/>
    </source>
</evidence>
<evidence type="ECO:0000313" key="4">
    <source>
        <dbReference type="EMBL" id="KAK9281125.1"/>
    </source>
</evidence>
<reference evidence="4 5" key="1">
    <citation type="journal article" date="2024" name="Plant J.">
        <title>Genome sequences and population genomics reveal climatic adaptation and genomic divergence between two closely related sweetgum species.</title>
        <authorList>
            <person name="Xu W.Q."/>
            <person name="Ren C.Q."/>
            <person name="Zhang X.Y."/>
            <person name="Comes H.P."/>
            <person name="Liu X.H."/>
            <person name="Li Y.G."/>
            <person name="Kettle C.J."/>
            <person name="Jalonen R."/>
            <person name="Gaisberger H."/>
            <person name="Ma Y.Z."/>
            <person name="Qiu Y.X."/>
        </authorList>
    </citation>
    <scope>NUCLEOTIDE SEQUENCE [LARGE SCALE GENOMIC DNA]</scope>
    <source>
        <strain evidence="4">Hangzhou</strain>
    </source>
</reference>
<dbReference type="InterPro" id="IPR001360">
    <property type="entry name" value="Glyco_hydro_1"/>
</dbReference>
<dbReference type="SUPFAM" id="SSF51445">
    <property type="entry name" value="(Trans)glycosidases"/>
    <property type="match status" value="1"/>
</dbReference>
<feature type="signal peptide" evidence="3">
    <location>
        <begin position="1"/>
        <end position="20"/>
    </location>
</feature>
<dbReference type="Proteomes" id="UP001415857">
    <property type="component" value="Unassembled WGS sequence"/>
</dbReference>